<evidence type="ECO:0000256" key="7">
    <source>
        <dbReference type="ARBA" id="ARBA00022840"/>
    </source>
</evidence>
<dbReference type="InterPro" id="IPR027409">
    <property type="entry name" value="GroEL-like_apical_dom_sf"/>
</dbReference>
<comment type="caution">
    <text evidence="12">The sequence shown here is derived from an EMBL/GenBank/DDBJ whole genome shotgun (WGS) entry which is preliminary data.</text>
</comment>
<keyword evidence="6 10" id="KW-0547">Nucleotide-binding</keyword>
<evidence type="ECO:0000256" key="1">
    <source>
        <dbReference type="ARBA" id="ARBA00004496"/>
    </source>
</evidence>
<dbReference type="STRING" id="139825.A0A401G533"/>
<dbReference type="FunFam" id="1.10.560.10:FF:000085">
    <property type="entry name" value="T-complex protein 1 subunit gamma"/>
    <property type="match status" value="1"/>
</dbReference>
<evidence type="ECO:0000256" key="9">
    <source>
        <dbReference type="ARBA" id="ARBA00024677"/>
    </source>
</evidence>
<keyword evidence="8 10" id="KW-0143">Chaperone</keyword>
<dbReference type="InterPro" id="IPR027413">
    <property type="entry name" value="GROEL-like_equatorial_sf"/>
</dbReference>
<dbReference type="RefSeq" id="XP_027608191.1">
    <property type="nucleotide sequence ID" value="XM_027752390.1"/>
</dbReference>
<dbReference type="PRINTS" id="PR00304">
    <property type="entry name" value="TCOMPLEXTCP1"/>
</dbReference>
<dbReference type="PANTHER" id="PTHR11353">
    <property type="entry name" value="CHAPERONIN"/>
    <property type="match status" value="1"/>
</dbReference>
<accession>A0A401G533</accession>
<dbReference type="NCBIfam" id="NF041082">
    <property type="entry name" value="thermosome_alpha"/>
    <property type="match status" value="1"/>
</dbReference>
<evidence type="ECO:0000256" key="4">
    <source>
        <dbReference type="ARBA" id="ARBA00017187"/>
    </source>
</evidence>
<sequence>MQAGGQTPVFVMNTAPERQSGRKAQISNITAAKTVADVIRTCLGPKAMLKMILDPMGGILLTNDGNAILREIDVAHPAAKNMIELSRTQDEECGDGTTSVIILAGEILAQSLSQLERDIHPVVIISAYNKALKEALEIIKRISIPIDTSNDEEMLSLIKTSIGTKFVSRWSDLMCNLALQAVRTVAQEEGVNKTVDIKRYARVEKVPGGEIEDSKVLRGIMLNKDITHPKMRRRIVKPRIVLLDCPLEYKKGESQTNIEISKEADWARIQELEEEQVKAMVAKILEFKPDLVITEKGISDYAQHFLHKANVSAIRRVRKSDNNRIARAVGATIVNRLEDLRESDIGTKCGLFHIEKMGDEYFTFLTECSDPKACTILLRGPSKDILNEIDRNLADAMSVARNVVFNPLLAPGGGATEMAISVGLQAKARTITGVEGGPFRAVADAMEVIPRTLVQNSGGNAIRVLTELRAKHANGENSWGINGETGKIVDMKSYGLYESASVKIQILKTAIEAARVLLRVDDVVQAARKDRDRESGGPPPEEMMEN</sequence>
<dbReference type="GO" id="GO:0051082">
    <property type="term" value="F:unfolded protein binding"/>
    <property type="evidence" value="ECO:0007669"/>
    <property type="project" value="InterPro"/>
</dbReference>
<dbReference type="FunFam" id="1.10.560.10:FF:000073">
    <property type="entry name" value="T-complex protein 1 subunit gamma"/>
    <property type="match status" value="1"/>
</dbReference>
<keyword evidence="7 10" id="KW-0067">ATP-binding</keyword>
<evidence type="ECO:0000256" key="2">
    <source>
        <dbReference type="ARBA" id="ARBA00008020"/>
    </source>
</evidence>
<evidence type="ECO:0000256" key="5">
    <source>
        <dbReference type="ARBA" id="ARBA00022490"/>
    </source>
</evidence>
<dbReference type="InterPro" id="IPR002423">
    <property type="entry name" value="Cpn60/GroEL/TCP-1"/>
</dbReference>
<dbReference type="SUPFAM" id="SSF52029">
    <property type="entry name" value="GroEL apical domain-like"/>
    <property type="match status" value="1"/>
</dbReference>
<dbReference type="InterPro" id="IPR002194">
    <property type="entry name" value="Chaperonin_TCP-1_CS"/>
</dbReference>
<comment type="subunit">
    <text evidence="3">Heterooligomeric complex of about 850 to 900 kDa that forms two stacked rings, 12 to 16 nm in diameter.</text>
</comment>
<dbReference type="Proteomes" id="UP000287166">
    <property type="component" value="Unassembled WGS sequence"/>
</dbReference>
<comment type="similarity">
    <text evidence="2 10">Belongs to the TCP-1 chaperonin family.</text>
</comment>
<dbReference type="GeneID" id="38774195"/>
<dbReference type="NCBIfam" id="NF041083">
    <property type="entry name" value="thermosome_beta"/>
    <property type="match status" value="1"/>
</dbReference>
<protein>
    <recommendedName>
        <fullName evidence="4 11">T-complex protein 1 subunit gamma</fullName>
    </recommendedName>
</protein>
<name>A0A401G533_9APHY</name>
<dbReference type="OrthoDB" id="10248520at2759"/>
<evidence type="ECO:0000256" key="6">
    <source>
        <dbReference type="ARBA" id="ARBA00022741"/>
    </source>
</evidence>
<evidence type="ECO:0000256" key="8">
    <source>
        <dbReference type="ARBA" id="ARBA00023186"/>
    </source>
</evidence>
<organism evidence="12 13">
    <name type="scientific">Sparassis crispa</name>
    <dbReference type="NCBI Taxonomy" id="139825"/>
    <lineage>
        <taxon>Eukaryota</taxon>
        <taxon>Fungi</taxon>
        <taxon>Dikarya</taxon>
        <taxon>Basidiomycota</taxon>
        <taxon>Agaricomycotina</taxon>
        <taxon>Agaricomycetes</taxon>
        <taxon>Polyporales</taxon>
        <taxon>Sparassidaceae</taxon>
        <taxon>Sparassis</taxon>
    </lineage>
</organism>
<dbReference type="InParanoid" id="A0A401G533"/>
<dbReference type="GO" id="GO:0140662">
    <property type="term" value="F:ATP-dependent protein folding chaperone"/>
    <property type="evidence" value="ECO:0007669"/>
    <property type="project" value="InterPro"/>
</dbReference>
<dbReference type="Gene3D" id="1.10.560.10">
    <property type="entry name" value="GroEL-like equatorial domain"/>
    <property type="match status" value="2"/>
</dbReference>
<dbReference type="PROSITE" id="PS00750">
    <property type="entry name" value="TCP1_1"/>
    <property type="match status" value="1"/>
</dbReference>
<dbReference type="InterPro" id="IPR054827">
    <property type="entry name" value="thermosome_alpha"/>
</dbReference>
<dbReference type="CDD" id="cd03337">
    <property type="entry name" value="TCP1_gamma"/>
    <property type="match status" value="1"/>
</dbReference>
<dbReference type="SUPFAM" id="SSF54849">
    <property type="entry name" value="GroEL-intermediate domain like"/>
    <property type="match status" value="1"/>
</dbReference>
<comment type="function">
    <text evidence="9">Molecular chaperone; assists the folding of proteins upon ATP hydrolysis. Known to play a role, in vitro, in the folding of actin and tubulin.</text>
</comment>
<dbReference type="GO" id="GO:0016887">
    <property type="term" value="F:ATP hydrolysis activity"/>
    <property type="evidence" value="ECO:0007669"/>
    <property type="project" value="InterPro"/>
</dbReference>
<keyword evidence="5" id="KW-0963">Cytoplasm</keyword>
<reference evidence="12 13" key="1">
    <citation type="journal article" date="2018" name="Sci. Rep.">
        <title>Genome sequence of the cauliflower mushroom Sparassis crispa (Hanabiratake) and its association with beneficial usage.</title>
        <authorList>
            <person name="Kiyama R."/>
            <person name="Furutani Y."/>
            <person name="Kawaguchi K."/>
            <person name="Nakanishi T."/>
        </authorList>
    </citation>
    <scope>NUCLEOTIDE SEQUENCE [LARGE SCALE GENOMIC DNA]</scope>
</reference>
<evidence type="ECO:0000256" key="11">
    <source>
        <dbReference type="RuleBase" id="RU004191"/>
    </source>
</evidence>
<dbReference type="GO" id="GO:0005832">
    <property type="term" value="C:chaperonin-containing T-complex"/>
    <property type="evidence" value="ECO:0007669"/>
    <property type="project" value="UniProtKB-ARBA"/>
</dbReference>
<dbReference type="Gene3D" id="3.30.260.10">
    <property type="entry name" value="TCP-1-like chaperonin intermediate domain"/>
    <property type="match status" value="1"/>
</dbReference>
<keyword evidence="13" id="KW-1185">Reference proteome</keyword>
<evidence type="ECO:0000256" key="10">
    <source>
        <dbReference type="RuleBase" id="RU004187"/>
    </source>
</evidence>
<dbReference type="InterPro" id="IPR027410">
    <property type="entry name" value="TCP-1-like_intermed_sf"/>
</dbReference>
<dbReference type="InterPro" id="IPR017998">
    <property type="entry name" value="Chaperone_TCP-1"/>
</dbReference>
<proteinExistence type="inferred from homology"/>
<dbReference type="PROSITE" id="PS00751">
    <property type="entry name" value="TCP1_2"/>
    <property type="match status" value="1"/>
</dbReference>
<dbReference type="FunCoup" id="A0A401G533">
    <property type="interactions" value="678"/>
</dbReference>
<dbReference type="EMBL" id="BFAD01000001">
    <property type="protein sequence ID" value="GBE77278.1"/>
    <property type="molecule type" value="Genomic_DNA"/>
</dbReference>
<dbReference type="GO" id="GO:0005524">
    <property type="term" value="F:ATP binding"/>
    <property type="evidence" value="ECO:0007669"/>
    <property type="project" value="UniProtKB-KW"/>
</dbReference>
<dbReference type="AlphaFoldDB" id="A0A401G533"/>
<dbReference type="SUPFAM" id="SSF48592">
    <property type="entry name" value="GroEL equatorial domain-like"/>
    <property type="match status" value="1"/>
</dbReference>
<evidence type="ECO:0000313" key="12">
    <source>
        <dbReference type="EMBL" id="GBE77278.1"/>
    </source>
</evidence>
<dbReference type="InterPro" id="IPR053374">
    <property type="entry name" value="TCP-1_chaperonin"/>
</dbReference>
<dbReference type="InterPro" id="IPR012719">
    <property type="entry name" value="Chap_CCT_gamma"/>
</dbReference>
<gene>
    <name evidence="12" type="ORF">SCP_0101510</name>
</gene>
<dbReference type="Pfam" id="PF00118">
    <property type="entry name" value="Cpn60_TCP1"/>
    <property type="match status" value="1"/>
</dbReference>
<dbReference type="NCBIfam" id="TIGR02344">
    <property type="entry name" value="chap_CCT_gamma"/>
    <property type="match status" value="1"/>
</dbReference>
<dbReference type="Gene3D" id="3.50.7.10">
    <property type="entry name" value="GroEL"/>
    <property type="match status" value="1"/>
</dbReference>
<evidence type="ECO:0000256" key="3">
    <source>
        <dbReference type="ARBA" id="ARBA00011531"/>
    </source>
</evidence>
<dbReference type="FunFam" id="3.50.7.10:FF:000005">
    <property type="entry name" value="T-complex protein 1 subunit gamma"/>
    <property type="match status" value="1"/>
</dbReference>
<evidence type="ECO:0000313" key="13">
    <source>
        <dbReference type="Proteomes" id="UP000287166"/>
    </source>
</evidence>
<comment type="subcellular location">
    <subcellularLocation>
        <location evidence="1">Cytoplasm</location>
    </subcellularLocation>
</comment>